<dbReference type="PANTHER" id="PTHR35519:SF2">
    <property type="entry name" value="PH DOMAIN PROTEIN"/>
    <property type="match status" value="1"/>
</dbReference>
<protein>
    <submittedName>
        <fullName evidence="2">DUF4112 domain-containing protein</fullName>
    </submittedName>
</protein>
<feature type="transmembrane region" description="Helical" evidence="1">
    <location>
        <begin position="139"/>
        <end position="160"/>
    </location>
</feature>
<dbReference type="OrthoDB" id="513552at2"/>
<name>N6WWE0_9GAMM</name>
<dbReference type="EMBL" id="APLQ01000014">
    <property type="protein sequence ID" value="ENO13128.1"/>
    <property type="molecule type" value="Genomic_DNA"/>
</dbReference>
<dbReference type="HOGENOM" id="CLU_116315_0_1_6"/>
<organism evidence="2 3">
    <name type="scientific">Marinobacter nanhaiticus D15-8W</name>
    <dbReference type="NCBI Taxonomy" id="626887"/>
    <lineage>
        <taxon>Bacteria</taxon>
        <taxon>Pseudomonadati</taxon>
        <taxon>Pseudomonadota</taxon>
        <taxon>Gammaproteobacteria</taxon>
        <taxon>Pseudomonadales</taxon>
        <taxon>Marinobacteraceae</taxon>
        <taxon>Marinobacter</taxon>
    </lineage>
</organism>
<evidence type="ECO:0000313" key="3">
    <source>
        <dbReference type="Proteomes" id="UP000013165"/>
    </source>
</evidence>
<keyword evidence="1" id="KW-0472">Membrane</keyword>
<accession>N6WWE0</accession>
<dbReference type="PANTHER" id="PTHR35519">
    <property type="entry name" value="MEMBRANE PROTEINS"/>
    <property type="match status" value="1"/>
</dbReference>
<dbReference type="PATRIC" id="fig|626887.3.peg.3409"/>
<dbReference type="STRING" id="626887.J057_17060"/>
<dbReference type="AlphaFoldDB" id="N6WWE0"/>
<sequence length="170" mass="18875">MADGKHPGPATDPAERARLEQALERLDSSARLLDSQFRIPFTRIRFGLDPLIGLLPGIGDAAGLMLSLYLMAEAVRLGAGTRQVVKMAGNVLVEFVVGLVPLFGDAFDLYWKANNRNAALLRRHIEKRLEPEGKRRKPWFQYALIAVFGALLLFLLVMLWRALFMATGSA</sequence>
<proteinExistence type="predicted"/>
<evidence type="ECO:0000313" key="2">
    <source>
        <dbReference type="EMBL" id="ENO13128.1"/>
    </source>
</evidence>
<keyword evidence="1" id="KW-0812">Transmembrane</keyword>
<dbReference type="RefSeq" id="WP_004581353.1">
    <property type="nucleotide sequence ID" value="NZ_AP028878.1"/>
</dbReference>
<feature type="transmembrane region" description="Helical" evidence="1">
    <location>
        <begin position="51"/>
        <end position="72"/>
    </location>
</feature>
<keyword evidence="1" id="KW-1133">Transmembrane helix</keyword>
<dbReference type="Pfam" id="PF13430">
    <property type="entry name" value="DUF4112"/>
    <property type="match status" value="1"/>
</dbReference>
<keyword evidence="3" id="KW-1185">Reference proteome</keyword>
<dbReference type="InterPro" id="IPR025187">
    <property type="entry name" value="DUF4112"/>
</dbReference>
<dbReference type="Proteomes" id="UP000013165">
    <property type="component" value="Unassembled WGS sequence"/>
</dbReference>
<gene>
    <name evidence="2" type="ORF">J057_17060</name>
</gene>
<evidence type="ECO:0000256" key="1">
    <source>
        <dbReference type="SAM" id="Phobius"/>
    </source>
</evidence>
<reference evidence="2 3" key="1">
    <citation type="journal article" date="2013" name="Genome Announc.">
        <title>Genome Sequence of the Polycyclic Aromatic Hydrocarbon-Degrading Bacterium Strain Marinobacter nanhaiticus D15-8WT.</title>
        <authorList>
            <person name="Cui Z."/>
            <person name="Gao W."/>
            <person name="Li Q."/>
            <person name="Xu G."/>
            <person name="Zheng L."/>
        </authorList>
    </citation>
    <scope>NUCLEOTIDE SEQUENCE [LARGE SCALE GENOMIC DNA]</scope>
    <source>
        <strain evidence="2 3">D15-8W</strain>
    </source>
</reference>
<dbReference type="eggNOG" id="ENOG5032RYR">
    <property type="taxonomic scope" value="Bacteria"/>
</dbReference>
<comment type="caution">
    <text evidence="2">The sequence shown here is derived from an EMBL/GenBank/DDBJ whole genome shotgun (WGS) entry which is preliminary data.</text>
</comment>